<accession>A0A0F9JU14</accession>
<proteinExistence type="predicted"/>
<dbReference type="AlphaFoldDB" id="A0A0F9JU14"/>
<organism evidence="1">
    <name type="scientific">marine sediment metagenome</name>
    <dbReference type="NCBI Taxonomy" id="412755"/>
    <lineage>
        <taxon>unclassified sequences</taxon>
        <taxon>metagenomes</taxon>
        <taxon>ecological metagenomes</taxon>
    </lineage>
</organism>
<reference evidence="1" key="1">
    <citation type="journal article" date="2015" name="Nature">
        <title>Complex archaea that bridge the gap between prokaryotes and eukaryotes.</title>
        <authorList>
            <person name="Spang A."/>
            <person name="Saw J.H."/>
            <person name="Jorgensen S.L."/>
            <person name="Zaremba-Niedzwiedzka K."/>
            <person name="Martijn J."/>
            <person name="Lind A.E."/>
            <person name="van Eijk R."/>
            <person name="Schleper C."/>
            <person name="Guy L."/>
            <person name="Ettema T.J."/>
        </authorList>
    </citation>
    <scope>NUCLEOTIDE SEQUENCE</scope>
</reference>
<name>A0A0F9JU14_9ZZZZ</name>
<evidence type="ECO:0000313" key="1">
    <source>
        <dbReference type="EMBL" id="KKM65966.1"/>
    </source>
</evidence>
<dbReference type="EMBL" id="LAZR01010626">
    <property type="protein sequence ID" value="KKM65966.1"/>
    <property type="molecule type" value="Genomic_DNA"/>
</dbReference>
<protein>
    <submittedName>
        <fullName evidence="1">Uncharacterized protein</fullName>
    </submittedName>
</protein>
<gene>
    <name evidence="1" type="ORF">LCGC14_1485980</name>
</gene>
<sequence length="113" mass="12671">MEKRNDNLELATCDWVCAPLDCLRPAVRAAHERVEAGRATSRGAGVPEEMGGGHMVGHDEAMSILRRAEGYCLHKALCSQDYKGVRDYLDAANWLNYLWREMWEGAKYAQGEA</sequence>
<comment type="caution">
    <text evidence="1">The sequence shown here is derived from an EMBL/GenBank/DDBJ whole genome shotgun (WGS) entry which is preliminary data.</text>
</comment>